<dbReference type="EMBL" id="KV878259">
    <property type="protein sequence ID" value="OJZ80174.1"/>
    <property type="molecule type" value="Genomic_DNA"/>
</dbReference>
<dbReference type="InterPro" id="IPR015421">
    <property type="entry name" value="PyrdxlP-dep_Trfase_major"/>
</dbReference>
<dbReference type="InterPro" id="IPR015424">
    <property type="entry name" value="PyrdxlP-dep_Trfase"/>
</dbReference>
<dbReference type="Gene3D" id="3.90.1150.10">
    <property type="entry name" value="Aspartate Aminotransferase, domain 1"/>
    <property type="match status" value="1"/>
</dbReference>
<dbReference type="GO" id="GO:0006520">
    <property type="term" value="P:amino acid metabolic process"/>
    <property type="evidence" value="ECO:0007669"/>
    <property type="project" value="TreeGrafter"/>
</dbReference>
<dbReference type="PROSITE" id="PS00105">
    <property type="entry name" value="AA_TRANSFER_CLASS_1"/>
    <property type="match status" value="1"/>
</dbReference>
<dbReference type="InterPro" id="IPR015422">
    <property type="entry name" value="PyrdxlP-dep_Trfase_small"/>
</dbReference>
<dbReference type="InterPro" id="IPR050478">
    <property type="entry name" value="Ethylene_sulfur-biosynth"/>
</dbReference>
<evidence type="ECO:0000259" key="3">
    <source>
        <dbReference type="Pfam" id="PF00155"/>
    </source>
</evidence>
<comment type="similarity">
    <text evidence="1">Belongs to the class-I pyridoxal-phosphate-dependent aminotransferase family.</text>
</comment>
<dbReference type="Pfam" id="PF00155">
    <property type="entry name" value="Aminotran_1_2"/>
    <property type="match status" value="1"/>
</dbReference>
<reference evidence="5" key="1">
    <citation type="journal article" date="2017" name="Genome Biol.">
        <title>Comparative genomics reveals high biological diversity and specific adaptations in the industrially and medically important fungal genus Aspergillus.</title>
        <authorList>
            <person name="de Vries R.P."/>
            <person name="Riley R."/>
            <person name="Wiebenga A."/>
            <person name="Aguilar-Osorio G."/>
            <person name="Amillis S."/>
            <person name="Uchima C.A."/>
            <person name="Anderluh G."/>
            <person name="Asadollahi M."/>
            <person name="Askin M."/>
            <person name="Barry K."/>
            <person name="Battaglia E."/>
            <person name="Bayram O."/>
            <person name="Benocci T."/>
            <person name="Braus-Stromeyer S.A."/>
            <person name="Caldana C."/>
            <person name="Canovas D."/>
            <person name="Cerqueira G.C."/>
            <person name="Chen F."/>
            <person name="Chen W."/>
            <person name="Choi C."/>
            <person name="Clum A."/>
            <person name="Dos Santos R.A."/>
            <person name="Damasio A.R."/>
            <person name="Diallinas G."/>
            <person name="Emri T."/>
            <person name="Fekete E."/>
            <person name="Flipphi M."/>
            <person name="Freyberg S."/>
            <person name="Gallo A."/>
            <person name="Gournas C."/>
            <person name="Habgood R."/>
            <person name="Hainaut M."/>
            <person name="Harispe M.L."/>
            <person name="Henrissat B."/>
            <person name="Hilden K.S."/>
            <person name="Hope R."/>
            <person name="Hossain A."/>
            <person name="Karabika E."/>
            <person name="Karaffa L."/>
            <person name="Karanyi Z."/>
            <person name="Krasevec N."/>
            <person name="Kuo A."/>
            <person name="Kusch H."/>
            <person name="LaButti K."/>
            <person name="Lagendijk E.L."/>
            <person name="Lapidus A."/>
            <person name="Levasseur A."/>
            <person name="Lindquist E."/>
            <person name="Lipzen A."/>
            <person name="Logrieco A.F."/>
            <person name="MacCabe A."/>
            <person name="Maekelae M.R."/>
            <person name="Malavazi I."/>
            <person name="Melin P."/>
            <person name="Meyer V."/>
            <person name="Mielnichuk N."/>
            <person name="Miskei M."/>
            <person name="Molnar A.P."/>
            <person name="Mule G."/>
            <person name="Ngan C.Y."/>
            <person name="Orejas M."/>
            <person name="Orosz E."/>
            <person name="Ouedraogo J.P."/>
            <person name="Overkamp K.M."/>
            <person name="Park H.-S."/>
            <person name="Perrone G."/>
            <person name="Piumi F."/>
            <person name="Punt P.J."/>
            <person name="Ram A.F."/>
            <person name="Ramon A."/>
            <person name="Rauscher S."/>
            <person name="Record E."/>
            <person name="Riano-Pachon D.M."/>
            <person name="Robert V."/>
            <person name="Roehrig J."/>
            <person name="Ruller R."/>
            <person name="Salamov A."/>
            <person name="Salih N.S."/>
            <person name="Samson R.A."/>
            <person name="Sandor E."/>
            <person name="Sanguinetti M."/>
            <person name="Schuetze T."/>
            <person name="Sepcic K."/>
            <person name="Shelest E."/>
            <person name="Sherlock G."/>
            <person name="Sophianopoulou V."/>
            <person name="Squina F.M."/>
            <person name="Sun H."/>
            <person name="Susca A."/>
            <person name="Todd R.B."/>
            <person name="Tsang A."/>
            <person name="Unkles S.E."/>
            <person name="van de Wiele N."/>
            <person name="van Rossen-Uffink D."/>
            <person name="Oliveira J.V."/>
            <person name="Vesth T.C."/>
            <person name="Visser J."/>
            <person name="Yu J.-H."/>
            <person name="Zhou M."/>
            <person name="Andersen M.R."/>
            <person name="Archer D.B."/>
            <person name="Baker S.E."/>
            <person name="Benoit I."/>
            <person name="Brakhage A.A."/>
            <person name="Braus G.H."/>
            <person name="Fischer R."/>
            <person name="Frisvad J.C."/>
            <person name="Goldman G.H."/>
            <person name="Houbraken J."/>
            <person name="Oakley B."/>
            <person name="Pocsi I."/>
            <person name="Scazzocchio C."/>
            <person name="Seiboth B."/>
            <person name="vanKuyk P.A."/>
            <person name="Wortman J."/>
            <person name="Dyer P.S."/>
            <person name="Grigoriev I.V."/>
        </authorList>
    </citation>
    <scope>NUCLEOTIDE SEQUENCE [LARGE SCALE GENOMIC DNA]</scope>
    <source>
        <strain evidence="5">CBS 106.47</strain>
    </source>
</reference>
<organism evidence="4 5">
    <name type="scientific">Aspergillus luchuensis (strain CBS 106.47)</name>
    <dbReference type="NCBI Taxonomy" id="1137211"/>
    <lineage>
        <taxon>Eukaryota</taxon>
        <taxon>Fungi</taxon>
        <taxon>Dikarya</taxon>
        <taxon>Ascomycota</taxon>
        <taxon>Pezizomycotina</taxon>
        <taxon>Eurotiomycetes</taxon>
        <taxon>Eurotiomycetidae</taxon>
        <taxon>Eurotiales</taxon>
        <taxon>Aspergillaceae</taxon>
        <taxon>Aspergillus</taxon>
        <taxon>Aspergillus subgen. Circumdati</taxon>
    </lineage>
</organism>
<dbReference type="Gene3D" id="3.40.640.10">
    <property type="entry name" value="Type I PLP-dependent aspartate aminotransferase-like (Major domain)"/>
    <property type="match status" value="1"/>
</dbReference>
<dbReference type="Proteomes" id="UP000184063">
    <property type="component" value="Unassembled WGS sequence"/>
</dbReference>
<feature type="domain" description="Aminotransferase class I/classII large" evidence="3">
    <location>
        <begin position="83"/>
        <end position="437"/>
    </location>
</feature>
<keyword evidence="2" id="KW-0663">Pyridoxal phosphate</keyword>
<evidence type="ECO:0000256" key="2">
    <source>
        <dbReference type="ARBA" id="ARBA00022898"/>
    </source>
</evidence>
<sequence>MDSPAISSSRATQTLSRRGRSAVALGSKNIMWDIISNLWHSETNPDGYVSVGVAENALLHDTLLEYIHSNICLTANYLTYNDGSTGSNRLRKAVAHFLNRHMNPIRPVAPQHIVMTNGCSSAIEHLSWAFMEPGEGILLGKPYYGTFIADLSLRPGAVIVPVDFDEVDPLGLEMVVQYEKAAIEFEARTGKRVRAIMLCHPHNPLGRCYPRSVITGLMRMCQARQLHLISDEIYALSVWNNHIDTDAPLVPFESILSIDTTGVLDSDLVHVIWGMSKDFGANGLRVGAIISQSNPDLHKALEAMSLYSYVSGLSDQICSSLLVDDEFTDQYIQLNRDKLSEAYSFFAQLLRKHNIEYVHGCNAGFFIWLDLGKKYLEANPGKEVGIGPALTDMIMQKLLDRKVFLASGTVFGSEKPGWFRVVFAHSFPYLEEAVRRILLAVGPEK</sequence>
<dbReference type="VEuPathDB" id="FungiDB:ASPFODRAFT_53800"/>
<dbReference type="PANTHER" id="PTHR43795:SF63">
    <property type="entry name" value="PUTATIVE (AFU_ORTHOLOGUE AFUA_4G00630)-RELATED"/>
    <property type="match status" value="1"/>
</dbReference>
<dbReference type="SUPFAM" id="SSF53383">
    <property type="entry name" value="PLP-dependent transferases"/>
    <property type="match status" value="1"/>
</dbReference>
<dbReference type="GO" id="GO:0008483">
    <property type="term" value="F:transaminase activity"/>
    <property type="evidence" value="ECO:0007669"/>
    <property type="project" value="TreeGrafter"/>
</dbReference>
<protein>
    <recommendedName>
        <fullName evidence="3">Aminotransferase class I/classII large domain-containing protein</fullName>
    </recommendedName>
</protein>
<evidence type="ECO:0000313" key="4">
    <source>
        <dbReference type="EMBL" id="OJZ80174.1"/>
    </source>
</evidence>
<dbReference type="InterPro" id="IPR004838">
    <property type="entry name" value="NHTrfase_class1_PyrdxlP-BS"/>
</dbReference>
<dbReference type="OrthoDB" id="7042322at2759"/>
<dbReference type="InterPro" id="IPR004839">
    <property type="entry name" value="Aminotransferase_I/II_large"/>
</dbReference>
<dbReference type="PANTHER" id="PTHR43795">
    <property type="entry name" value="BIFUNCTIONAL ASPARTATE AMINOTRANSFERASE AND GLUTAMATE/ASPARTATE-PREPHENATE AMINOTRANSFERASE-RELATED"/>
    <property type="match status" value="1"/>
</dbReference>
<gene>
    <name evidence="4" type="ORF">ASPFODRAFT_53800</name>
</gene>
<dbReference type="GO" id="GO:0030170">
    <property type="term" value="F:pyridoxal phosphate binding"/>
    <property type="evidence" value="ECO:0007669"/>
    <property type="project" value="InterPro"/>
</dbReference>
<evidence type="ECO:0000256" key="1">
    <source>
        <dbReference type="ARBA" id="ARBA00007441"/>
    </source>
</evidence>
<name>A0A1M3T079_ASPLC</name>
<proteinExistence type="inferred from homology"/>
<dbReference type="PRINTS" id="PR00753">
    <property type="entry name" value="ACCSYNTHASE"/>
</dbReference>
<accession>A0A1M3T079</accession>
<dbReference type="CDD" id="cd00609">
    <property type="entry name" value="AAT_like"/>
    <property type="match status" value="1"/>
</dbReference>
<dbReference type="AlphaFoldDB" id="A0A1M3T079"/>
<evidence type="ECO:0000313" key="5">
    <source>
        <dbReference type="Proteomes" id="UP000184063"/>
    </source>
</evidence>